<dbReference type="RefSeq" id="XP_001321961.1">
    <property type="nucleotide sequence ID" value="XM_001321926.1"/>
</dbReference>
<dbReference type="InParanoid" id="A2EC61"/>
<accession>A2EC61</accession>
<dbReference type="EMBL" id="DS113351">
    <property type="protein sequence ID" value="EAY09738.1"/>
    <property type="molecule type" value="Genomic_DNA"/>
</dbReference>
<dbReference type="AlphaFoldDB" id="A2EC61"/>
<keyword evidence="3" id="KW-1185">Reference proteome</keyword>
<keyword evidence="1" id="KW-0812">Transmembrane</keyword>
<dbReference type="SUPFAM" id="SSF52058">
    <property type="entry name" value="L domain-like"/>
    <property type="match status" value="1"/>
</dbReference>
<dbReference type="VEuPathDB" id="TrichDB:TVAGG3_0205190"/>
<evidence type="ECO:0000256" key="1">
    <source>
        <dbReference type="SAM" id="Phobius"/>
    </source>
</evidence>
<reference evidence="2" key="2">
    <citation type="journal article" date="2007" name="Science">
        <title>Draft genome sequence of the sexually transmitted pathogen Trichomonas vaginalis.</title>
        <authorList>
            <person name="Carlton J.M."/>
            <person name="Hirt R.P."/>
            <person name="Silva J.C."/>
            <person name="Delcher A.L."/>
            <person name="Schatz M."/>
            <person name="Zhao Q."/>
            <person name="Wortman J.R."/>
            <person name="Bidwell S.L."/>
            <person name="Alsmark U.C.M."/>
            <person name="Besteiro S."/>
            <person name="Sicheritz-Ponten T."/>
            <person name="Noel C.J."/>
            <person name="Dacks J.B."/>
            <person name="Foster P.G."/>
            <person name="Simillion C."/>
            <person name="Van de Peer Y."/>
            <person name="Miranda-Saavedra D."/>
            <person name="Barton G.J."/>
            <person name="Westrop G.D."/>
            <person name="Mueller S."/>
            <person name="Dessi D."/>
            <person name="Fiori P.L."/>
            <person name="Ren Q."/>
            <person name="Paulsen I."/>
            <person name="Zhang H."/>
            <person name="Bastida-Corcuera F.D."/>
            <person name="Simoes-Barbosa A."/>
            <person name="Brown M.T."/>
            <person name="Hayes R.D."/>
            <person name="Mukherjee M."/>
            <person name="Okumura C.Y."/>
            <person name="Schneider R."/>
            <person name="Smith A.J."/>
            <person name="Vanacova S."/>
            <person name="Villalvazo M."/>
            <person name="Haas B.J."/>
            <person name="Pertea M."/>
            <person name="Feldblyum T.V."/>
            <person name="Utterback T.R."/>
            <person name="Shu C.L."/>
            <person name="Osoegawa K."/>
            <person name="de Jong P.J."/>
            <person name="Hrdy I."/>
            <person name="Horvathova L."/>
            <person name="Zubacova Z."/>
            <person name="Dolezal P."/>
            <person name="Malik S.B."/>
            <person name="Logsdon J.M. Jr."/>
            <person name="Henze K."/>
            <person name="Gupta A."/>
            <person name="Wang C.C."/>
            <person name="Dunne R.L."/>
            <person name="Upcroft J.A."/>
            <person name="Upcroft P."/>
            <person name="White O."/>
            <person name="Salzberg S.L."/>
            <person name="Tang P."/>
            <person name="Chiu C.-H."/>
            <person name="Lee Y.-S."/>
            <person name="Embley T.M."/>
            <person name="Coombs G.H."/>
            <person name="Mottram J.C."/>
            <person name="Tachezy J."/>
            <person name="Fraser-Liggett C.M."/>
            <person name="Johnson P.J."/>
        </authorList>
    </citation>
    <scope>NUCLEOTIDE SEQUENCE [LARGE SCALE GENOMIC DNA]</scope>
    <source>
        <strain evidence="2">G3</strain>
    </source>
</reference>
<protein>
    <recommendedName>
        <fullName evidence="4">Surface antigen BspA-like</fullName>
    </recommendedName>
</protein>
<keyword evidence="1" id="KW-0472">Membrane</keyword>
<dbReference type="Proteomes" id="UP000001542">
    <property type="component" value="Unassembled WGS sequence"/>
</dbReference>
<organism evidence="2 3">
    <name type="scientific">Trichomonas vaginalis (strain ATCC PRA-98 / G3)</name>
    <dbReference type="NCBI Taxonomy" id="412133"/>
    <lineage>
        <taxon>Eukaryota</taxon>
        <taxon>Metamonada</taxon>
        <taxon>Parabasalia</taxon>
        <taxon>Trichomonadida</taxon>
        <taxon>Trichomonadidae</taxon>
        <taxon>Trichomonas</taxon>
    </lineage>
</organism>
<dbReference type="VEuPathDB" id="TrichDB:TVAG_413880"/>
<dbReference type="KEGG" id="tva:4767662"/>
<evidence type="ECO:0000313" key="2">
    <source>
        <dbReference type="EMBL" id="EAY09738.1"/>
    </source>
</evidence>
<evidence type="ECO:0000313" key="3">
    <source>
        <dbReference type="Proteomes" id="UP000001542"/>
    </source>
</evidence>
<feature type="transmembrane region" description="Helical" evidence="1">
    <location>
        <begin position="129"/>
        <end position="153"/>
    </location>
</feature>
<sequence>MLSLSSVTNILGDCVFSNCTKLATLILSNLKLVSSDYLLLFDNCSNLKDIYFGNMPPNKLSPNISFEGMNIHVPSWENYISQSEEISPNHYKWHGFEFIYHPITPEPTTYEPLSSSPTQNTDKQRKKRVILISVSVSIIIIVIIVILAILLLITRNKRKGELITSQALIMQT</sequence>
<gene>
    <name evidence="2" type="ORF">TVAG_413880</name>
</gene>
<evidence type="ECO:0008006" key="4">
    <source>
        <dbReference type="Google" id="ProtNLM"/>
    </source>
</evidence>
<name>A2EC61_TRIV3</name>
<dbReference type="Gene3D" id="3.40.50.12480">
    <property type="match status" value="1"/>
</dbReference>
<proteinExistence type="predicted"/>
<reference evidence="2" key="1">
    <citation type="submission" date="2006-10" db="EMBL/GenBank/DDBJ databases">
        <authorList>
            <person name="Amadeo P."/>
            <person name="Zhao Q."/>
            <person name="Wortman J."/>
            <person name="Fraser-Liggett C."/>
            <person name="Carlton J."/>
        </authorList>
    </citation>
    <scope>NUCLEOTIDE SEQUENCE</scope>
    <source>
        <strain evidence="2">G3</strain>
    </source>
</reference>
<keyword evidence="1" id="KW-1133">Transmembrane helix</keyword>